<dbReference type="Proteomes" id="UP000464378">
    <property type="component" value="Chromosome"/>
</dbReference>
<evidence type="ECO:0000313" key="2">
    <source>
        <dbReference type="Proteomes" id="UP000464378"/>
    </source>
</evidence>
<keyword evidence="2" id="KW-1185">Reference proteome</keyword>
<organism evidence="1">
    <name type="scientific">Tuwongella immobilis</name>
    <dbReference type="NCBI Taxonomy" id="692036"/>
    <lineage>
        <taxon>Bacteria</taxon>
        <taxon>Pseudomonadati</taxon>
        <taxon>Planctomycetota</taxon>
        <taxon>Planctomycetia</taxon>
        <taxon>Gemmatales</taxon>
        <taxon>Gemmataceae</taxon>
        <taxon>Tuwongella</taxon>
    </lineage>
</organism>
<dbReference type="EMBL" id="LR593887">
    <property type="protein sequence ID" value="VTS01037.1"/>
    <property type="molecule type" value="Genomic_DNA"/>
</dbReference>
<dbReference type="RefSeq" id="WP_162657503.1">
    <property type="nucleotide sequence ID" value="NZ_LR593887.1"/>
</dbReference>
<dbReference type="InParanoid" id="A0A6C2YLS7"/>
<dbReference type="KEGG" id="tim:GMBLW1_16430"/>
<reference evidence="1" key="1">
    <citation type="submission" date="2019-04" db="EMBL/GenBank/DDBJ databases">
        <authorList>
            <consortium name="Science for Life Laboratories"/>
        </authorList>
    </citation>
    <scope>NUCLEOTIDE SEQUENCE</scope>
    <source>
        <strain evidence="1">MBLW1</strain>
    </source>
</reference>
<protein>
    <submittedName>
        <fullName evidence="1">Uncharacterized protein</fullName>
    </submittedName>
</protein>
<proteinExistence type="predicted"/>
<evidence type="ECO:0000313" key="1">
    <source>
        <dbReference type="EMBL" id="VIP02317.1"/>
    </source>
</evidence>
<gene>
    <name evidence="1" type="ORF">GMBLW1_16430</name>
</gene>
<accession>A0A6C2YLS7</accession>
<dbReference type="EMBL" id="LR586016">
    <property type="protein sequence ID" value="VIP02317.1"/>
    <property type="molecule type" value="Genomic_DNA"/>
</dbReference>
<name>A0A6C2YLS7_9BACT</name>
<sequence length="457" mass="52004">MRRTTVDADLLRKCGSPSEDWSDIDAELLVTAWGRLAPWVLADSVLEAAARSAESHGNSMHAATLRQSPRIRGHECAFAILLVNRDKNRYPLIRESFALPFYWESSEQPFPSSADVPMPLQKLAADVVKTMRREQQLAPHWRLRLAVDSFSDSYSLRNWNDLAFESAWAILAMALWTTQSKGKMPRNLVATAAWDNGLKSVEGVPEKIREAKRIGAEFVYVTEENRAQLTPELLPESIHVLPLTNVLPQPIAAIRDALAHSLTEPPIPSTDSPTEWDMFFHEAHAHRNRLNQLNDRKTSDRYYTETVLPVAAEKCRATHHLDELTKPISLIVILSKGSGLLELIVRVLRPVRCLVLVTDDTTKDWPNVLLRLQRELPECQFETENWKPSLERLQAFRDQQPTHLLVGDLTSGTKRMTLEMSEWNQRLGFRGIYIETDFVDKQAKAGTERLHWFPALG</sequence>
<dbReference type="AlphaFoldDB" id="A0A6C2YLS7"/>